<evidence type="ECO:0000313" key="1">
    <source>
        <dbReference type="EMBL" id="NYG07386.1"/>
    </source>
</evidence>
<proteinExistence type="predicted"/>
<dbReference type="EMBL" id="JACCAB010000001">
    <property type="protein sequence ID" value="NYG07386.1"/>
    <property type="molecule type" value="Genomic_DNA"/>
</dbReference>
<dbReference type="InterPro" id="IPR029058">
    <property type="entry name" value="AB_hydrolase_fold"/>
</dbReference>
<name>A0A852WPW5_9MICO</name>
<reference evidence="1 2" key="1">
    <citation type="submission" date="2020-07" db="EMBL/GenBank/DDBJ databases">
        <title>Sequencing the genomes of 1000 actinobacteria strains.</title>
        <authorList>
            <person name="Klenk H.-P."/>
        </authorList>
    </citation>
    <scope>NUCLEOTIDE SEQUENCE [LARGE SCALE GENOMIC DNA]</scope>
    <source>
        <strain evidence="1 2">DSM 23987</strain>
    </source>
</reference>
<dbReference type="RefSeq" id="WP_179421741.1">
    <property type="nucleotide sequence ID" value="NZ_JACCAB010000001.1"/>
</dbReference>
<accession>A0A852WPW5</accession>
<protein>
    <submittedName>
        <fullName evidence="1">Pimeloyl-ACP methyl ester carboxylesterase</fullName>
    </submittedName>
</protein>
<dbReference type="SUPFAM" id="SSF53474">
    <property type="entry name" value="alpha/beta-Hydrolases"/>
    <property type="match status" value="2"/>
</dbReference>
<dbReference type="Proteomes" id="UP000573599">
    <property type="component" value="Unassembled WGS sequence"/>
</dbReference>
<evidence type="ECO:0000313" key="2">
    <source>
        <dbReference type="Proteomes" id="UP000573599"/>
    </source>
</evidence>
<sequence>MTPVEALTQPSPHARSSPAITDTAGWFGLSGRELFGWLCSPAGATAATGALLCPPLGEEEHNAHETFRILAHRLANRGIVSLRFDYHGIGDSTGRWDDPNRVDAWIQSVTDAAEVLRSTGVAHVVGVGMRLGAALAATAAWHGAVEFAALALWDPCSGKEMLRQGMARRPSEVAPPMGAVDTPGYLYSADTVIGMQSLDIGTLPTGPLAPRILVLGRAERPIPRTLTRRLSGPEVTWGVAHGQAELLDVPMTDSITPEQSLVEVAEFLAAGAATPPVELVNPMRQSLRQHTPSGSAFTESVVSLGRIGLFGILSKPEHAINAPVVALLNVANDRHTGPGRCWVNASRAWADHGFTVVRMDQSGTGDSPCHPGQAFGTMYSRHWLYDLPEALHSPVFGDTPPVLIGLCSGAYSAMEATLVSRVDAVYAINVILHSKTTVRFGPEGDPRRLAARPPTRPFLALSRKWLRPGNLAWRIYRQLAFWHAPASSLDRIIRRGTRVVLVMSRNDGRHFRESAYWTLTHLWRWRRDGQLSLLVDDAVDHPLMTQEGQTWAMQSIERDLLQQYG</sequence>
<dbReference type="AlphaFoldDB" id="A0A852WPW5"/>
<keyword evidence="2" id="KW-1185">Reference proteome</keyword>
<dbReference type="Gene3D" id="3.40.50.1820">
    <property type="entry name" value="alpha/beta hydrolase"/>
    <property type="match status" value="2"/>
</dbReference>
<organism evidence="1 2">
    <name type="scientific">Pedococcus badiiscoriae</name>
    <dbReference type="NCBI Taxonomy" id="642776"/>
    <lineage>
        <taxon>Bacteria</taxon>
        <taxon>Bacillati</taxon>
        <taxon>Actinomycetota</taxon>
        <taxon>Actinomycetes</taxon>
        <taxon>Micrococcales</taxon>
        <taxon>Intrasporangiaceae</taxon>
        <taxon>Pedococcus</taxon>
    </lineage>
</organism>
<gene>
    <name evidence="1" type="ORF">BJ986_001873</name>
</gene>
<comment type="caution">
    <text evidence="1">The sequence shown here is derived from an EMBL/GenBank/DDBJ whole genome shotgun (WGS) entry which is preliminary data.</text>
</comment>